<feature type="signal peptide" evidence="2">
    <location>
        <begin position="1"/>
        <end position="22"/>
    </location>
</feature>
<evidence type="ECO:0000256" key="2">
    <source>
        <dbReference type="SAM" id="SignalP"/>
    </source>
</evidence>
<dbReference type="Proteomes" id="UP001165085">
    <property type="component" value="Unassembled WGS sequence"/>
</dbReference>
<feature type="compositionally biased region" description="Basic residues" evidence="1">
    <location>
        <begin position="315"/>
        <end position="324"/>
    </location>
</feature>
<gene>
    <name evidence="3" type="ORF">TrST_g4976</name>
</gene>
<dbReference type="InterPro" id="IPR029063">
    <property type="entry name" value="SAM-dependent_MTases_sf"/>
</dbReference>
<feature type="compositionally biased region" description="Basic and acidic residues" evidence="1">
    <location>
        <begin position="325"/>
        <end position="338"/>
    </location>
</feature>
<evidence type="ECO:0000313" key="4">
    <source>
        <dbReference type="Proteomes" id="UP001165085"/>
    </source>
</evidence>
<keyword evidence="2" id="KW-0732">Signal</keyword>
<reference evidence="4" key="1">
    <citation type="journal article" date="2023" name="Commun. Biol.">
        <title>Genome analysis of Parmales, the sister group of diatoms, reveals the evolutionary specialization of diatoms from phago-mixotrophs to photoautotrophs.</title>
        <authorList>
            <person name="Ban H."/>
            <person name="Sato S."/>
            <person name="Yoshikawa S."/>
            <person name="Yamada K."/>
            <person name="Nakamura Y."/>
            <person name="Ichinomiya M."/>
            <person name="Sato N."/>
            <person name="Blanc-Mathieu R."/>
            <person name="Endo H."/>
            <person name="Kuwata A."/>
            <person name="Ogata H."/>
        </authorList>
    </citation>
    <scope>NUCLEOTIDE SEQUENCE [LARGE SCALE GENOMIC DNA]</scope>
    <source>
        <strain evidence="4">NIES 3701</strain>
    </source>
</reference>
<feature type="chain" id="PRO_5040821018" description="Methyltransferase type 11 domain-containing protein" evidence="2">
    <location>
        <begin position="23"/>
        <end position="355"/>
    </location>
</feature>
<organism evidence="3 4">
    <name type="scientific">Triparma strigata</name>
    <dbReference type="NCBI Taxonomy" id="1606541"/>
    <lineage>
        <taxon>Eukaryota</taxon>
        <taxon>Sar</taxon>
        <taxon>Stramenopiles</taxon>
        <taxon>Ochrophyta</taxon>
        <taxon>Bolidophyceae</taxon>
        <taxon>Parmales</taxon>
        <taxon>Triparmaceae</taxon>
        <taxon>Triparma</taxon>
    </lineage>
</organism>
<proteinExistence type="predicted"/>
<sequence length="355" mass="39978">MITLTQRIFVAILALLATSSLSFSPKFVSYRPLSSKSSSPQTRGRLGQLHLLDPVSYARTEFVSTALVTNQIPRTAECALQVGTIDPRAAYYVPKSLKKLICHGTFLDVEFRAKRQVEQATERRGQMDLDVEFVNKVEGKRLFEGIKSESVDCVLMLQISEDAAKSSLSSSWLVSLLEESGRVLRPGGRILFVEKKKVKCDREVDFVAAMQGLRMDSSYKLFAAGEEEGDEDDDQKSMDEVDLSKYSLFDVAYDAIDLCPAPHYAGVAIKRSAKEEEEEVEEAPRAKREMTMPERMAYEKRVKGAELAIEAFERGRKKKKRSKKGMKEEQVEAREAKKEDVNPIEKLRRMVSGGK</sequence>
<evidence type="ECO:0000256" key="1">
    <source>
        <dbReference type="SAM" id="MobiDB-lite"/>
    </source>
</evidence>
<keyword evidence="4" id="KW-1185">Reference proteome</keyword>
<dbReference type="OrthoDB" id="416496at2759"/>
<name>A0A9W7A8H1_9STRA</name>
<evidence type="ECO:0000313" key="3">
    <source>
        <dbReference type="EMBL" id="GMH67677.1"/>
    </source>
</evidence>
<dbReference type="AlphaFoldDB" id="A0A9W7A8H1"/>
<feature type="compositionally biased region" description="Basic and acidic residues" evidence="1">
    <location>
        <begin position="282"/>
        <end position="296"/>
    </location>
</feature>
<dbReference type="EMBL" id="BRXY01000119">
    <property type="protein sequence ID" value="GMH67677.1"/>
    <property type="molecule type" value="Genomic_DNA"/>
</dbReference>
<dbReference type="SUPFAM" id="SSF53335">
    <property type="entry name" value="S-adenosyl-L-methionine-dependent methyltransferases"/>
    <property type="match status" value="1"/>
</dbReference>
<comment type="caution">
    <text evidence="3">The sequence shown here is derived from an EMBL/GenBank/DDBJ whole genome shotgun (WGS) entry which is preliminary data.</text>
</comment>
<feature type="region of interest" description="Disordered" evidence="1">
    <location>
        <begin position="314"/>
        <end position="338"/>
    </location>
</feature>
<feature type="region of interest" description="Disordered" evidence="1">
    <location>
        <begin position="272"/>
        <end position="296"/>
    </location>
</feature>
<dbReference type="Gene3D" id="3.40.50.150">
    <property type="entry name" value="Vaccinia Virus protein VP39"/>
    <property type="match status" value="1"/>
</dbReference>
<protein>
    <recommendedName>
        <fullName evidence="5">Methyltransferase type 11 domain-containing protein</fullName>
    </recommendedName>
</protein>
<accession>A0A9W7A8H1</accession>
<evidence type="ECO:0008006" key="5">
    <source>
        <dbReference type="Google" id="ProtNLM"/>
    </source>
</evidence>